<comment type="caution">
    <text evidence="3">The sequence shown here is derived from an EMBL/GenBank/DDBJ whole genome shotgun (WGS) entry which is preliminary data.</text>
</comment>
<dbReference type="InterPro" id="IPR003495">
    <property type="entry name" value="CobW/HypB/UreG_nucleotide-bd"/>
</dbReference>
<feature type="domain" description="CobW/HypB/UreG nucleotide-binding" evidence="1">
    <location>
        <begin position="5"/>
        <end position="178"/>
    </location>
</feature>
<evidence type="ECO:0000313" key="3">
    <source>
        <dbReference type="EMBL" id="MBR0598814.1"/>
    </source>
</evidence>
<dbReference type="InterPro" id="IPR027417">
    <property type="entry name" value="P-loop_NTPase"/>
</dbReference>
<dbReference type="RefSeq" id="WP_227018937.1">
    <property type="nucleotide sequence ID" value="NZ_JAGSND010000008.1"/>
</dbReference>
<keyword evidence="4" id="KW-1185">Reference proteome</keyword>
<dbReference type="GO" id="GO:0005737">
    <property type="term" value="C:cytoplasm"/>
    <property type="evidence" value="ECO:0007669"/>
    <property type="project" value="TreeGrafter"/>
</dbReference>
<feature type="domain" description="CobW C-terminal" evidence="2">
    <location>
        <begin position="215"/>
        <end position="281"/>
    </location>
</feature>
<reference evidence="3" key="1">
    <citation type="submission" date="2021-04" db="EMBL/GenBank/DDBJ databases">
        <title>Sinoanaerobacter chloroacetimidivorans sp. nov., an obligate anaerobic bacterium isolated from anaerobic sludge.</title>
        <authorList>
            <person name="Bao Y."/>
        </authorList>
    </citation>
    <scope>NUCLEOTIDE SEQUENCE</scope>
    <source>
        <strain evidence="3">BAD-6</strain>
    </source>
</reference>
<dbReference type="PANTHER" id="PTHR13748">
    <property type="entry name" value="COBW-RELATED"/>
    <property type="match status" value="1"/>
</dbReference>
<dbReference type="InterPro" id="IPR011629">
    <property type="entry name" value="CobW-like_C"/>
</dbReference>
<protein>
    <submittedName>
        <fullName evidence="3">GTP-binding protein</fullName>
    </submittedName>
</protein>
<evidence type="ECO:0000259" key="1">
    <source>
        <dbReference type="Pfam" id="PF02492"/>
    </source>
</evidence>
<dbReference type="PANTHER" id="PTHR13748:SF62">
    <property type="entry name" value="COBW DOMAIN-CONTAINING PROTEIN"/>
    <property type="match status" value="1"/>
</dbReference>
<name>A0A8J7W100_9FIRM</name>
<accession>A0A8J7W100</accession>
<sequence length="305" mass="34132">MIQLLLLTGFLGAGKTTLLNNILDGYQDQKIGIIVNEFGSVNVDGRLLHSQGIQMAELSNGSIFCACIKDKFVDSLIALSNTDIEYLFVEASGLADPSNMPQILQGIEHKTGNTYLLKGTVCIVDGEHFLELLDLLPALHRQVEYGDMIVINKADLIEEKTIDQIKETIKEINPDAEIGITSYCRLNIPEMLEHLSAKPRAWQETTNTYESRPNTFVLKAEEFVSCKNLKEFLEEISQHTYRIKGFSMTDQGPMEINAVREDVRIIPWREEITGSEIVLISAVGIRLLSLITSALEKNLKGKLHL</sequence>
<proteinExistence type="predicted"/>
<evidence type="ECO:0000313" key="4">
    <source>
        <dbReference type="Proteomes" id="UP000675664"/>
    </source>
</evidence>
<dbReference type="Proteomes" id="UP000675664">
    <property type="component" value="Unassembled WGS sequence"/>
</dbReference>
<dbReference type="AlphaFoldDB" id="A0A8J7W100"/>
<gene>
    <name evidence="3" type="ORF">KCX82_13065</name>
</gene>
<organism evidence="3 4">
    <name type="scientific">Sinanaerobacter chloroacetimidivorans</name>
    <dbReference type="NCBI Taxonomy" id="2818044"/>
    <lineage>
        <taxon>Bacteria</taxon>
        <taxon>Bacillati</taxon>
        <taxon>Bacillota</taxon>
        <taxon>Clostridia</taxon>
        <taxon>Peptostreptococcales</taxon>
        <taxon>Anaerovoracaceae</taxon>
        <taxon>Sinanaerobacter</taxon>
    </lineage>
</organism>
<dbReference type="Pfam" id="PF02492">
    <property type="entry name" value="cobW"/>
    <property type="match status" value="1"/>
</dbReference>
<dbReference type="Pfam" id="PF07683">
    <property type="entry name" value="CobW_C"/>
    <property type="match status" value="1"/>
</dbReference>
<dbReference type="SUPFAM" id="SSF52540">
    <property type="entry name" value="P-loop containing nucleoside triphosphate hydrolases"/>
    <property type="match status" value="1"/>
</dbReference>
<reference evidence="3" key="2">
    <citation type="submission" date="2021-04" db="EMBL/GenBank/DDBJ databases">
        <authorList>
            <person name="Liu J."/>
        </authorList>
    </citation>
    <scope>NUCLEOTIDE SEQUENCE</scope>
    <source>
        <strain evidence="3">BAD-6</strain>
    </source>
</reference>
<dbReference type="EMBL" id="JAGSND010000008">
    <property type="protein sequence ID" value="MBR0598814.1"/>
    <property type="molecule type" value="Genomic_DNA"/>
</dbReference>
<dbReference type="Gene3D" id="3.40.50.300">
    <property type="entry name" value="P-loop containing nucleotide triphosphate hydrolases"/>
    <property type="match status" value="1"/>
</dbReference>
<dbReference type="InterPro" id="IPR051316">
    <property type="entry name" value="Zinc-reg_GTPase_activator"/>
</dbReference>
<dbReference type="CDD" id="cd03112">
    <property type="entry name" value="CobW-like"/>
    <property type="match status" value="1"/>
</dbReference>
<evidence type="ECO:0000259" key="2">
    <source>
        <dbReference type="Pfam" id="PF07683"/>
    </source>
</evidence>